<evidence type="ECO:0000256" key="3">
    <source>
        <dbReference type="SAM" id="MobiDB-lite"/>
    </source>
</evidence>
<dbReference type="PANTHER" id="PTHR10434">
    <property type="entry name" value="1-ACYL-SN-GLYCEROL-3-PHOSPHATE ACYLTRANSFERASE"/>
    <property type="match status" value="1"/>
</dbReference>
<keyword evidence="6" id="KW-1185">Reference proteome</keyword>
<dbReference type="SUPFAM" id="SSF69593">
    <property type="entry name" value="Glycerol-3-phosphate (1)-acyltransferase"/>
    <property type="match status" value="1"/>
</dbReference>
<name>A0ABP8WQG3_9ACTN</name>
<dbReference type="Proteomes" id="UP001500621">
    <property type="component" value="Unassembled WGS sequence"/>
</dbReference>
<protein>
    <recommendedName>
        <fullName evidence="4">Phospholipid/glycerol acyltransferase domain-containing protein</fullName>
    </recommendedName>
</protein>
<evidence type="ECO:0000313" key="6">
    <source>
        <dbReference type="Proteomes" id="UP001500621"/>
    </source>
</evidence>
<feature type="compositionally biased region" description="Basic and acidic residues" evidence="3">
    <location>
        <begin position="11"/>
        <end position="23"/>
    </location>
</feature>
<gene>
    <name evidence="5" type="ORF">GCM10023226_33620</name>
</gene>
<dbReference type="CDD" id="cd07989">
    <property type="entry name" value="LPLAT_AGPAT-like"/>
    <property type="match status" value="1"/>
</dbReference>
<feature type="domain" description="Phospholipid/glycerol acyltransferase" evidence="4">
    <location>
        <begin position="59"/>
        <end position="170"/>
    </location>
</feature>
<keyword evidence="2" id="KW-0012">Acyltransferase</keyword>
<evidence type="ECO:0000313" key="5">
    <source>
        <dbReference type="EMBL" id="GAA4692965.1"/>
    </source>
</evidence>
<feature type="region of interest" description="Disordered" evidence="3">
    <location>
        <begin position="1"/>
        <end position="23"/>
    </location>
</feature>
<dbReference type="EMBL" id="BAABIM010000003">
    <property type="protein sequence ID" value="GAA4692965.1"/>
    <property type="molecule type" value="Genomic_DNA"/>
</dbReference>
<keyword evidence="1" id="KW-0808">Transferase</keyword>
<accession>A0ABP8WQG3</accession>
<sequence>MTPGPGDTEEHDQLPRTREVPHPDTYRLHHWRAASRRIIRTRYRVQLHHAERVPATGPVILAANHVGVIDGPILAIFAPRPVHALTKHEMFGNRRLGSFLHRAGQIPLDRFHTDPGAVKTSLRVLRDGGVVGIFPEGARGAGELELFHRGAAYLAMVTGAAVVPTTMLGTRVPGGHSGSVPPRGSLLELWFGQPVTLQRTPWPRTRDAVGEASTLLRERMLHDLAEALETTGRSLPGPLPAGEHEPDPGSGVTEKSA</sequence>
<dbReference type="RefSeq" id="WP_345267968.1">
    <property type="nucleotide sequence ID" value="NZ_BAABIM010000003.1"/>
</dbReference>
<dbReference type="PANTHER" id="PTHR10434:SF11">
    <property type="entry name" value="1-ACYL-SN-GLYCEROL-3-PHOSPHATE ACYLTRANSFERASE"/>
    <property type="match status" value="1"/>
</dbReference>
<evidence type="ECO:0000256" key="1">
    <source>
        <dbReference type="ARBA" id="ARBA00022679"/>
    </source>
</evidence>
<organism evidence="5 6">
    <name type="scientific">Nocardioides nanhaiensis</name>
    <dbReference type="NCBI Taxonomy" id="1476871"/>
    <lineage>
        <taxon>Bacteria</taxon>
        <taxon>Bacillati</taxon>
        <taxon>Actinomycetota</taxon>
        <taxon>Actinomycetes</taxon>
        <taxon>Propionibacteriales</taxon>
        <taxon>Nocardioidaceae</taxon>
        <taxon>Nocardioides</taxon>
    </lineage>
</organism>
<proteinExistence type="predicted"/>
<comment type="caution">
    <text evidence="5">The sequence shown here is derived from an EMBL/GenBank/DDBJ whole genome shotgun (WGS) entry which is preliminary data.</text>
</comment>
<reference evidence="6" key="1">
    <citation type="journal article" date="2019" name="Int. J. Syst. Evol. Microbiol.">
        <title>The Global Catalogue of Microorganisms (GCM) 10K type strain sequencing project: providing services to taxonomists for standard genome sequencing and annotation.</title>
        <authorList>
            <consortium name="The Broad Institute Genomics Platform"/>
            <consortium name="The Broad Institute Genome Sequencing Center for Infectious Disease"/>
            <person name="Wu L."/>
            <person name="Ma J."/>
        </authorList>
    </citation>
    <scope>NUCLEOTIDE SEQUENCE [LARGE SCALE GENOMIC DNA]</scope>
    <source>
        <strain evidence="6">JCM 18127</strain>
    </source>
</reference>
<evidence type="ECO:0000259" key="4">
    <source>
        <dbReference type="SMART" id="SM00563"/>
    </source>
</evidence>
<dbReference type="InterPro" id="IPR002123">
    <property type="entry name" value="Plipid/glycerol_acylTrfase"/>
</dbReference>
<feature type="region of interest" description="Disordered" evidence="3">
    <location>
        <begin position="231"/>
        <end position="257"/>
    </location>
</feature>
<dbReference type="SMART" id="SM00563">
    <property type="entry name" value="PlsC"/>
    <property type="match status" value="1"/>
</dbReference>
<dbReference type="Pfam" id="PF01553">
    <property type="entry name" value="Acyltransferase"/>
    <property type="match status" value="1"/>
</dbReference>
<evidence type="ECO:0000256" key="2">
    <source>
        <dbReference type="ARBA" id="ARBA00023315"/>
    </source>
</evidence>